<evidence type="ECO:0000256" key="2">
    <source>
        <dbReference type="ARBA" id="ARBA00009994"/>
    </source>
</evidence>
<keyword evidence="8 10" id="KW-0539">Nucleus</keyword>
<proteinExistence type="inferred from homology"/>
<comment type="function">
    <text evidence="9">Component of the Mediator complex, a coactivator involved in the regulated transcription of nearly all RNA polymerase II-dependent genes. Mediator functions as a bridge to convey information from gene-specific regulatory proteins to the basal RNA polymerase II transcription machinery. Mediator is recruited to promoters by direct interactions with regulatory proteins and serves as a scaffold for the assembly of a functional preinitiation complex with RNA polymerase II and the general transcription factors.</text>
</comment>
<evidence type="ECO:0000256" key="8">
    <source>
        <dbReference type="ARBA" id="ARBA00023242"/>
    </source>
</evidence>
<dbReference type="Pfam" id="PF05983">
    <property type="entry name" value="Med7"/>
    <property type="match status" value="1"/>
</dbReference>
<evidence type="ECO:0000256" key="9">
    <source>
        <dbReference type="ARBA" id="ARBA00025687"/>
    </source>
</evidence>
<dbReference type="InterPro" id="IPR037212">
    <property type="entry name" value="Med7/Med21-like"/>
</dbReference>
<comment type="similarity">
    <text evidence="2 10">Belongs to the Mediator complex subunit 7 family.</text>
</comment>
<dbReference type="GO" id="GO:0016592">
    <property type="term" value="C:mediator complex"/>
    <property type="evidence" value="ECO:0007669"/>
    <property type="project" value="InterPro"/>
</dbReference>
<evidence type="ECO:0000256" key="7">
    <source>
        <dbReference type="ARBA" id="ARBA00023163"/>
    </source>
</evidence>
<gene>
    <name evidence="12" type="ORF">GJ744_009055</name>
</gene>
<comment type="subunit">
    <text evidence="3 10">Component of the Mediator complex.</text>
</comment>
<evidence type="ECO:0000256" key="4">
    <source>
        <dbReference type="ARBA" id="ARBA00020631"/>
    </source>
</evidence>
<dbReference type="PANTHER" id="PTHR21428">
    <property type="entry name" value="MEDIATOR OF RNA POLYMERASE II TRANSCRIPTION SUBUNIT 7"/>
    <property type="match status" value="1"/>
</dbReference>
<evidence type="ECO:0000256" key="5">
    <source>
        <dbReference type="ARBA" id="ARBA00023015"/>
    </source>
</evidence>
<dbReference type="GO" id="GO:0006357">
    <property type="term" value="P:regulation of transcription by RNA polymerase II"/>
    <property type="evidence" value="ECO:0007669"/>
    <property type="project" value="InterPro"/>
</dbReference>
<name>A0A8H7E587_9EURO</name>
<dbReference type="AlphaFoldDB" id="A0A8H7E587"/>
<comment type="subcellular location">
    <subcellularLocation>
        <location evidence="1 10">Nucleus</location>
    </subcellularLocation>
</comment>
<keyword evidence="7 10" id="KW-0804">Transcription</keyword>
<dbReference type="PANTHER" id="PTHR21428:SF11">
    <property type="entry name" value="MEDIATOR OF RNA POLYMERASE II TRANSCRIPTION SUBUNIT 7"/>
    <property type="match status" value="1"/>
</dbReference>
<evidence type="ECO:0000313" key="12">
    <source>
        <dbReference type="EMBL" id="KAF7508663.1"/>
    </source>
</evidence>
<dbReference type="OrthoDB" id="10253553at2759"/>
<evidence type="ECO:0000256" key="3">
    <source>
        <dbReference type="ARBA" id="ARBA00011837"/>
    </source>
</evidence>
<dbReference type="Proteomes" id="UP000606974">
    <property type="component" value="Unassembled WGS sequence"/>
</dbReference>
<keyword evidence="6 10" id="KW-0010">Activator</keyword>
<dbReference type="Gene3D" id="6.10.140.200">
    <property type="match status" value="1"/>
</dbReference>
<dbReference type="InterPro" id="IPR044888">
    <property type="entry name" value="Mediatior_Med7_sf"/>
</dbReference>
<feature type="compositionally biased region" description="Basic and acidic residues" evidence="11">
    <location>
        <begin position="41"/>
        <end position="67"/>
    </location>
</feature>
<reference evidence="12" key="1">
    <citation type="submission" date="2020-02" db="EMBL/GenBank/DDBJ databases">
        <authorList>
            <person name="Palmer J.M."/>
        </authorList>
    </citation>
    <scope>NUCLEOTIDE SEQUENCE</scope>
    <source>
        <strain evidence="12">EPUS1.4</strain>
        <tissue evidence="12">Thallus</tissue>
    </source>
</reference>
<dbReference type="EMBL" id="JAACFV010000051">
    <property type="protein sequence ID" value="KAF7508663.1"/>
    <property type="molecule type" value="Genomic_DNA"/>
</dbReference>
<protein>
    <recommendedName>
        <fullName evidence="4 10">Mediator of RNA polymerase II transcription subunit 7</fullName>
    </recommendedName>
</protein>
<evidence type="ECO:0000313" key="13">
    <source>
        <dbReference type="Proteomes" id="UP000606974"/>
    </source>
</evidence>
<feature type="compositionally biased region" description="Polar residues" evidence="11">
    <location>
        <begin position="69"/>
        <end position="78"/>
    </location>
</feature>
<evidence type="ECO:0000256" key="1">
    <source>
        <dbReference type="ARBA" id="ARBA00004123"/>
    </source>
</evidence>
<dbReference type="SUPFAM" id="SSF140718">
    <property type="entry name" value="Mediator hinge subcomplex-like"/>
    <property type="match status" value="1"/>
</dbReference>
<evidence type="ECO:0000256" key="6">
    <source>
        <dbReference type="ARBA" id="ARBA00023159"/>
    </source>
</evidence>
<keyword evidence="13" id="KW-1185">Reference proteome</keyword>
<dbReference type="InterPro" id="IPR009244">
    <property type="entry name" value="Mediatior_Med7"/>
</dbReference>
<accession>A0A8H7E587</accession>
<keyword evidence="5 10" id="KW-0805">Transcription regulation</keyword>
<sequence>MYRPHQARESLIVMMEEQVEEGRREMQECERVKAKVKEQLEEIEREGHEVERRDRDGGNGKKDDDVRNVTSTAGAIAD</sequence>
<dbReference type="GO" id="GO:0003712">
    <property type="term" value="F:transcription coregulator activity"/>
    <property type="evidence" value="ECO:0007669"/>
    <property type="project" value="InterPro"/>
</dbReference>
<dbReference type="GO" id="GO:0070847">
    <property type="term" value="C:core mediator complex"/>
    <property type="evidence" value="ECO:0007669"/>
    <property type="project" value="TreeGrafter"/>
</dbReference>
<organism evidence="12 13">
    <name type="scientific">Endocarpon pusillum</name>
    <dbReference type="NCBI Taxonomy" id="364733"/>
    <lineage>
        <taxon>Eukaryota</taxon>
        <taxon>Fungi</taxon>
        <taxon>Dikarya</taxon>
        <taxon>Ascomycota</taxon>
        <taxon>Pezizomycotina</taxon>
        <taxon>Eurotiomycetes</taxon>
        <taxon>Chaetothyriomycetidae</taxon>
        <taxon>Verrucariales</taxon>
        <taxon>Verrucariaceae</taxon>
        <taxon>Endocarpon</taxon>
    </lineage>
</organism>
<feature type="region of interest" description="Disordered" evidence="11">
    <location>
        <begin position="41"/>
        <end position="78"/>
    </location>
</feature>
<comment type="caution">
    <text evidence="12">The sequence shown here is derived from an EMBL/GenBank/DDBJ whole genome shotgun (WGS) entry which is preliminary data.</text>
</comment>
<evidence type="ECO:0000256" key="10">
    <source>
        <dbReference type="RuleBase" id="RU364060"/>
    </source>
</evidence>
<evidence type="ECO:0000256" key="11">
    <source>
        <dbReference type="SAM" id="MobiDB-lite"/>
    </source>
</evidence>